<gene>
    <name evidence="3" type="ORF">A2678_03405</name>
</gene>
<keyword evidence="1" id="KW-0812">Transmembrane</keyword>
<keyword evidence="1" id="KW-0472">Membrane</keyword>
<accession>A0A1F6CH19</accession>
<feature type="signal peptide" evidence="2">
    <location>
        <begin position="1"/>
        <end position="22"/>
    </location>
</feature>
<sequence>MKSIARTIVISAIFIAPVLASAQTVVGGLSSNGSGFLGFSWGNGGGGGWGGCAGSICEVAGTILYIINGVLIPVLFAVAFIVFLYGIASAYIFSNGDPEEIKKGHKLVFWGVVAFAIMISIWGLVNVVVGTFGLAGYYAPPPPTSY</sequence>
<keyword evidence="1" id="KW-1133">Transmembrane helix</keyword>
<name>A0A1F6CH19_9BACT</name>
<dbReference type="Proteomes" id="UP000178815">
    <property type="component" value="Unassembled WGS sequence"/>
</dbReference>
<keyword evidence="2" id="KW-0732">Signal</keyword>
<comment type="caution">
    <text evidence="3">The sequence shown here is derived from an EMBL/GenBank/DDBJ whole genome shotgun (WGS) entry which is preliminary data.</text>
</comment>
<proteinExistence type="predicted"/>
<evidence type="ECO:0008006" key="5">
    <source>
        <dbReference type="Google" id="ProtNLM"/>
    </source>
</evidence>
<reference evidence="3 4" key="1">
    <citation type="journal article" date="2016" name="Nat. Commun.">
        <title>Thousands of microbial genomes shed light on interconnected biogeochemical processes in an aquifer system.</title>
        <authorList>
            <person name="Anantharaman K."/>
            <person name="Brown C.T."/>
            <person name="Hug L.A."/>
            <person name="Sharon I."/>
            <person name="Castelle C.J."/>
            <person name="Probst A.J."/>
            <person name="Thomas B.C."/>
            <person name="Singh A."/>
            <person name="Wilkins M.J."/>
            <person name="Karaoz U."/>
            <person name="Brodie E.L."/>
            <person name="Williams K.H."/>
            <person name="Hubbard S.S."/>
            <person name="Banfield J.F."/>
        </authorList>
    </citation>
    <scope>NUCLEOTIDE SEQUENCE [LARGE SCALE GENOMIC DNA]</scope>
</reference>
<feature type="transmembrane region" description="Helical" evidence="1">
    <location>
        <begin position="107"/>
        <end position="139"/>
    </location>
</feature>
<evidence type="ECO:0000256" key="2">
    <source>
        <dbReference type="SAM" id="SignalP"/>
    </source>
</evidence>
<evidence type="ECO:0000256" key="1">
    <source>
        <dbReference type="SAM" id="Phobius"/>
    </source>
</evidence>
<evidence type="ECO:0000313" key="3">
    <source>
        <dbReference type="EMBL" id="OGG48516.1"/>
    </source>
</evidence>
<organism evidence="3 4">
    <name type="scientific">Candidatus Kaiserbacteria bacterium RIFCSPHIGHO2_01_FULL_53_31</name>
    <dbReference type="NCBI Taxonomy" id="1798481"/>
    <lineage>
        <taxon>Bacteria</taxon>
        <taxon>Candidatus Kaiseribacteriota</taxon>
    </lineage>
</organism>
<dbReference type="AlphaFoldDB" id="A0A1F6CH19"/>
<protein>
    <recommendedName>
        <fullName evidence="5">DUF4190 domain-containing protein</fullName>
    </recommendedName>
</protein>
<evidence type="ECO:0000313" key="4">
    <source>
        <dbReference type="Proteomes" id="UP000178815"/>
    </source>
</evidence>
<feature type="chain" id="PRO_5009523383" description="DUF4190 domain-containing protein" evidence="2">
    <location>
        <begin position="23"/>
        <end position="146"/>
    </location>
</feature>
<feature type="transmembrane region" description="Helical" evidence="1">
    <location>
        <begin position="63"/>
        <end position="87"/>
    </location>
</feature>
<dbReference type="EMBL" id="MFKU01000011">
    <property type="protein sequence ID" value="OGG48516.1"/>
    <property type="molecule type" value="Genomic_DNA"/>
</dbReference>
<dbReference type="STRING" id="1798481.A2678_03405"/>